<evidence type="ECO:0000313" key="2">
    <source>
        <dbReference type="EMBL" id="AQP45752.1"/>
    </source>
</evidence>
<dbReference type="RefSeq" id="WP_077343959.1">
    <property type="nucleotide sequence ID" value="NZ_CP019605.1"/>
</dbReference>
<dbReference type="InterPro" id="IPR007345">
    <property type="entry name" value="Polysacch_pyruvyl_Trfase"/>
</dbReference>
<sequence>MSAVGIVTLGGYTNFGNRLQNYALQEVLKSLGVERVEAIDGLPRAESRLVRAKRLALTPPQELFERVRQRGAGIRPDTYSSPPERQAAIRAFSEEFIQVAPAGFQDMSTEELALYSHFVVGSDQVWNPAYTHANPEWFLSFAPEGRRIAYAASFGVPSIPKYAAGRYRNGLRGLTTVSVREERASELVRELAGLDAQVVLDPTMVLEPSRWHELARRPHRLSGGGYVAKFMLAAGDGTPASGADLSGVEGFARRKDLEIVDLHDPIDPELLAMGPLEFIGAIQGSELVVTDSFHTAVFAVLFHRPFLLVGRGGMNSRFETLLSHTGLTDRFLAQADNLDGATEIDWSAVDDRLATARSKSLGFLRTSLQL</sequence>
<dbReference type="STRING" id="1610493.RPIT_13830"/>
<dbReference type="EMBL" id="CP019605">
    <property type="protein sequence ID" value="AQP45752.1"/>
    <property type="molecule type" value="Genomic_DNA"/>
</dbReference>
<keyword evidence="3" id="KW-1185">Reference proteome</keyword>
<dbReference type="OrthoDB" id="9811182at2"/>
<dbReference type="AlphaFoldDB" id="A0A1Q2CI11"/>
<protein>
    <recommendedName>
        <fullName evidence="1">Polysaccharide pyruvyl transferase domain-containing protein</fullName>
    </recommendedName>
</protein>
<dbReference type="Proteomes" id="UP000188324">
    <property type="component" value="Chromosome"/>
</dbReference>
<evidence type="ECO:0000259" key="1">
    <source>
        <dbReference type="Pfam" id="PF04230"/>
    </source>
</evidence>
<evidence type="ECO:0000313" key="3">
    <source>
        <dbReference type="Proteomes" id="UP000188324"/>
    </source>
</evidence>
<dbReference type="KEGG" id="tfl:RPIT_13830"/>
<reference evidence="2 3" key="1">
    <citation type="journal article" date="2016" name="Int. J. Syst. Evol. Microbiol.">
        <title>Tessaracoccus flavus sp. nov., isolated from the drainage system of a lindane-producing factory.</title>
        <authorList>
            <person name="Kumari R."/>
            <person name="Singh P."/>
            <person name="Schumann P."/>
            <person name="Lal R."/>
        </authorList>
    </citation>
    <scope>NUCLEOTIDE SEQUENCE [LARGE SCALE GENOMIC DNA]</scope>
    <source>
        <strain evidence="2 3">RP1T</strain>
    </source>
</reference>
<accession>A0A1Q2CI11</accession>
<dbReference type="Pfam" id="PF04230">
    <property type="entry name" value="PS_pyruv_trans"/>
    <property type="match status" value="1"/>
</dbReference>
<proteinExistence type="predicted"/>
<name>A0A1Q2CI11_9ACTN</name>
<gene>
    <name evidence="2" type="ORF">RPIT_13830</name>
</gene>
<organism evidence="2 3">
    <name type="scientific">Tessaracoccus flavus</name>
    <dbReference type="NCBI Taxonomy" id="1610493"/>
    <lineage>
        <taxon>Bacteria</taxon>
        <taxon>Bacillati</taxon>
        <taxon>Actinomycetota</taxon>
        <taxon>Actinomycetes</taxon>
        <taxon>Propionibacteriales</taxon>
        <taxon>Propionibacteriaceae</taxon>
        <taxon>Tessaracoccus</taxon>
    </lineage>
</organism>
<feature type="domain" description="Polysaccharide pyruvyl transferase" evidence="1">
    <location>
        <begin position="14"/>
        <end position="310"/>
    </location>
</feature>